<dbReference type="SUPFAM" id="SSF51556">
    <property type="entry name" value="Metallo-dependent hydrolases"/>
    <property type="match status" value="1"/>
</dbReference>
<comment type="cofactor">
    <cofactor evidence="1">
        <name>Zn(2+)</name>
        <dbReference type="ChEBI" id="CHEBI:29105"/>
    </cofactor>
</comment>
<sequence length="515" mass="56441">MMYLTALLPFILTIGPAAASSILFSNGTIIGFKKGTSDTLDSLEVTRNGDVLVTNDRIAGIFSGPAPTSNVPNGTERIDITDKIISTGFVDTHKHGWQTAFKTLGSNTTLAEYFLRYGEFATEGLLTPDDVYYGQLAGIYEALNSGVTTILDHAHHTWSNETSEAGLRASIDSGGRIFWSYAFHHIKNFSIEEQFANFRDLATKAEFEGSPTSLGIAYDNFGPNPDVEEVKTVMDLAKEFNISVVTTHALGGPWGYDNSPENLHTLGYLNNSASHGPAIIFSHASYITATSATLLRQTNQHISITPESEMHYGHGHPVSHLIQDQASLGIDTHFTYSGDILSQARLWLQATRRLLHQQVLDRWHVPSANPFSVNQAFLLATRNGGAALHRPDDIGVLAVGAKADLIVWDGTSPSMLGWRDPVSAVILHANVGDIQHVLVDGKFRKKDFKLVDKNYETVKSKFLESAARIQEAMMDPRRIVGDLEGSFMSGFEYERPLRVDVQPGGGDGYGRVFLD</sequence>
<dbReference type="PANTHER" id="PTHR11271">
    <property type="entry name" value="GUANINE DEAMINASE"/>
    <property type="match status" value="1"/>
</dbReference>
<keyword evidence="3" id="KW-0378">Hydrolase</keyword>
<dbReference type="InterPro" id="IPR006680">
    <property type="entry name" value="Amidohydro-rel"/>
</dbReference>
<keyword evidence="5" id="KW-0732">Signal</keyword>
<evidence type="ECO:0000259" key="6">
    <source>
        <dbReference type="Pfam" id="PF01979"/>
    </source>
</evidence>
<dbReference type="Gene3D" id="2.30.40.10">
    <property type="entry name" value="Urease, subunit C, domain 1"/>
    <property type="match status" value="1"/>
</dbReference>
<comment type="caution">
    <text evidence="7">The sequence shown here is derived from an EMBL/GenBank/DDBJ whole genome shotgun (WGS) entry which is preliminary data.</text>
</comment>
<dbReference type="InterPro" id="IPR032466">
    <property type="entry name" value="Metal_Hydrolase"/>
</dbReference>
<dbReference type="Proteomes" id="UP001301769">
    <property type="component" value="Unassembled WGS sequence"/>
</dbReference>
<evidence type="ECO:0000256" key="4">
    <source>
        <dbReference type="ARBA" id="ARBA00022833"/>
    </source>
</evidence>
<dbReference type="GO" id="GO:0019239">
    <property type="term" value="F:deaminase activity"/>
    <property type="evidence" value="ECO:0007669"/>
    <property type="project" value="TreeGrafter"/>
</dbReference>
<dbReference type="InterPro" id="IPR051607">
    <property type="entry name" value="Metallo-dep_hydrolases"/>
</dbReference>
<evidence type="ECO:0000256" key="1">
    <source>
        <dbReference type="ARBA" id="ARBA00001947"/>
    </source>
</evidence>
<dbReference type="GO" id="GO:0005829">
    <property type="term" value="C:cytosol"/>
    <property type="evidence" value="ECO:0007669"/>
    <property type="project" value="TreeGrafter"/>
</dbReference>
<feature type="domain" description="Amidohydrolase-related" evidence="6">
    <location>
        <begin position="85"/>
        <end position="442"/>
    </location>
</feature>
<dbReference type="Pfam" id="PF01979">
    <property type="entry name" value="Amidohydro_1"/>
    <property type="match status" value="1"/>
</dbReference>
<keyword evidence="8" id="KW-1185">Reference proteome</keyword>
<feature type="chain" id="PRO_5043025106" evidence="5">
    <location>
        <begin position="20"/>
        <end position="515"/>
    </location>
</feature>
<dbReference type="GO" id="GO:0046872">
    <property type="term" value="F:metal ion binding"/>
    <property type="evidence" value="ECO:0007669"/>
    <property type="project" value="UniProtKB-KW"/>
</dbReference>
<reference evidence="7" key="2">
    <citation type="submission" date="2023-05" db="EMBL/GenBank/DDBJ databases">
        <authorList>
            <consortium name="Lawrence Berkeley National Laboratory"/>
            <person name="Steindorff A."/>
            <person name="Hensen N."/>
            <person name="Bonometti L."/>
            <person name="Westerberg I."/>
            <person name="Brannstrom I.O."/>
            <person name="Guillou S."/>
            <person name="Cros-Aarteil S."/>
            <person name="Calhoun S."/>
            <person name="Haridas S."/>
            <person name="Kuo A."/>
            <person name="Mondo S."/>
            <person name="Pangilinan J."/>
            <person name="Riley R."/>
            <person name="Labutti K."/>
            <person name="Andreopoulos B."/>
            <person name="Lipzen A."/>
            <person name="Chen C."/>
            <person name="Yanf M."/>
            <person name="Daum C."/>
            <person name="Ng V."/>
            <person name="Clum A."/>
            <person name="Ohm R."/>
            <person name="Martin F."/>
            <person name="Silar P."/>
            <person name="Natvig D."/>
            <person name="Lalanne C."/>
            <person name="Gautier V."/>
            <person name="Ament-Velasquez S.L."/>
            <person name="Kruys A."/>
            <person name="Hutchinson M.I."/>
            <person name="Powell A.J."/>
            <person name="Barry K."/>
            <person name="Miller A.N."/>
            <person name="Grigoriev I.V."/>
            <person name="Debuchy R."/>
            <person name="Gladieux P."/>
            <person name="Thoren M.H."/>
            <person name="Johannesson H."/>
        </authorList>
    </citation>
    <scope>NUCLEOTIDE SEQUENCE</scope>
    <source>
        <strain evidence="7">PSN293</strain>
    </source>
</reference>
<dbReference type="AlphaFoldDB" id="A0AAN6Y1D2"/>
<gene>
    <name evidence="7" type="ORF">QBC37DRAFT_430222</name>
</gene>
<evidence type="ECO:0000313" key="7">
    <source>
        <dbReference type="EMBL" id="KAK4209566.1"/>
    </source>
</evidence>
<proteinExistence type="predicted"/>
<dbReference type="EMBL" id="MU858201">
    <property type="protein sequence ID" value="KAK4209566.1"/>
    <property type="molecule type" value="Genomic_DNA"/>
</dbReference>
<name>A0AAN6Y1D2_9PEZI</name>
<dbReference type="PANTHER" id="PTHR11271:SF37">
    <property type="entry name" value="FAMILY PROTEIN, PUTATIVE (AFU_ORTHOLOGUE AFUA_4G00460)-RELATED"/>
    <property type="match status" value="1"/>
</dbReference>
<evidence type="ECO:0000256" key="2">
    <source>
        <dbReference type="ARBA" id="ARBA00022723"/>
    </source>
</evidence>
<protein>
    <submittedName>
        <fullName evidence="7">5-methylthioadenosine/S-adenosylhomocysteine deaminase</fullName>
    </submittedName>
</protein>
<accession>A0AAN6Y1D2</accession>
<evidence type="ECO:0000256" key="3">
    <source>
        <dbReference type="ARBA" id="ARBA00022801"/>
    </source>
</evidence>
<keyword evidence="4" id="KW-0862">Zinc</keyword>
<feature type="signal peptide" evidence="5">
    <location>
        <begin position="1"/>
        <end position="19"/>
    </location>
</feature>
<organism evidence="7 8">
    <name type="scientific">Rhypophila decipiens</name>
    <dbReference type="NCBI Taxonomy" id="261697"/>
    <lineage>
        <taxon>Eukaryota</taxon>
        <taxon>Fungi</taxon>
        <taxon>Dikarya</taxon>
        <taxon>Ascomycota</taxon>
        <taxon>Pezizomycotina</taxon>
        <taxon>Sordariomycetes</taxon>
        <taxon>Sordariomycetidae</taxon>
        <taxon>Sordariales</taxon>
        <taxon>Naviculisporaceae</taxon>
        <taxon>Rhypophila</taxon>
    </lineage>
</organism>
<evidence type="ECO:0000313" key="8">
    <source>
        <dbReference type="Proteomes" id="UP001301769"/>
    </source>
</evidence>
<reference evidence="7" key="1">
    <citation type="journal article" date="2023" name="Mol. Phylogenet. Evol.">
        <title>Genome-scale phylogeny and comparative genomics of the fungal order Sordariales.</title>
        <authorList>
            <person name="Hensen N."/>
            <person name="Bonometti L."/>
            <person name="Westerberg I."/>
            <person name="Brannstrom I.O."/>
            <person name="Guillou S."/>
            <person name="Cros-Aarteil S."/>
            <person name="Calhoun S."/>
            <person name="Haridas S."/>
            <person name="Kuo A."/>
            <person name="Mondo S."/>
            <person name="Pangilinan J."/>
            <person name="Riley R."/>
            <person name="LaButti K."/>
            <person name="Andreopoulos B."/>
            <person name="Lipzen A."/>
            <person name="Chen C."/>
            <person name="Yan M."/>
            <person name="Daum C."/>
            <person name="Ng V."/>
            <person name="Clum A."/>
            <person name="Steindorff A."/>
            <person name="Ohm R.A."/>
            <person name="Martin F."/>
            <person name="Silar P."/>
            <person name="Natvig D.O."/>
            <person name="Lalanne C."/>
            <person name="Gautier V."/>
            <person name="Ament-Velasquez S.L."/>
            <person name="Kruys A."/>
            <person name="Hutchinson M.I."/>
            <person name="Powell A.J."/>
            <person name="Barry K."/>
            <person name="Miller A.N."/>
            <person name="Grigoriev I.V."/>
            <person name="Debuchy R."/>
            <person name="Gladieux P."/>
            <person name="Hiltunen Thoren M."/>
            <person name="Johannesson H."/>
        </authorList>
    </citation>
    <scope>NUCLEOTIDE SEQUENCE</scope>
    <source>
        <strain evidence="7">PSN293</strain>
    </source>
</reference>
<dbReference type="InterPro" id="IPR011059">
    <property type="entry name" value="Metal-dep_hydrolase_composite"/>
</dbReference>
<keyword evidence="2" id="KW-0479">Metal-binding</keyword>
<dbReference type="Gene3D" id="3.20.20.140">
    <property type="entry name" value="Metal-dependent hydrolases"/>
    <property type="match status" value="1"/>
</dbReference>
<evidence type="ECO:0000256" key="5">
    <source>
        <dbReference type="SAM" id="SignalP"/>
    </source>
</evidence>
<dbReference type="SUPFAM" id="SSF51338">
    <property type="entry name" value="Composite domain of metallo-dependent hydrolases"/>
    <property type="match status" value="2"/>
</dbReference>